<comment type="caution">
    <text evidence="1">The sequence shown here is derived from an EMBL/GenBank/DDBJ whole genome shotgun (WGS) entry which is preliminary data.</text>
</comment>
<dbReference type="AlphaFoldDB" id="A0AAX0RWA8"/>
<dbReference type="InterPro" id="IPR011050">
    <property type="entry name" value="Pectin_lyase_fold/virulence"/>
</dbReference>
<gene>
    <name evidence="1" type="ORF">CN689_25285</name>
</gene>
<dbReference type="SUPFAM" id="SSF51126">
    <property type="entry name" value="Pectin lyase-like"/>
    <property type="match status" value="1"/>
</dbReference>
<sequence length="623" mass="69768">MTQHVKYSGLGTDKEISISIAFPTVTLAEVQLLNPSATLSDTADWYVLQKLINDATVCKNTRIYFPQGTFRISKPINFTQKMGIGWFVEGTGCTLKAATNYGGEMVILSRGNNYGTCRNGRIKGLAIDGNYTAEIGFKINDALEWFLDNVRIYRCFVGIQLSDTYYGEISGECVIQDCLSGIKTVPGGSDEVNTIEFNNVKINFSPVKTIFIPKNDGENDESYNIRVKSIGVELTTRIMGCKFRGLTLEGMDYGFYGTKSGVKDNSNTSIFQIQDCYFESIKKEAGRLISFEIPDGFANHYFSVSLVGNRFFGNPIFSIGQGTWRVYGNEKDSFTLKIVHNGSYRTMLSSDLSSDKIVSQNENTVTFIKKDYIPWSANANKYNDYGNPSTYPDEKNMLPTINDYHGLEYKPRLRNGERASSPYVLGVHTKPLTFAGNEHPAAPVIKGENGKYYLITTKDGIGLVLKEVTNMFFLEPPVNSKSAKELWNRESSEGDSFFCIELQCLVVFTNGKWIAGKGTDSEVHAIGKALNLASASPVNTAKWNWPFVWNVQINHGYVWQGSFWAWGNNVLGTGRTNIRAVGTLAQRPVMPNIEMFIYYSIDNDKYYKWDTASSSYLTYTPIF</sequence>
<reference evidence="1 2" key="1">
    <citation type="submission" date="2017-09" db="EMBL/GenBank/DDBJ databases">
        <title>Large-scale bioinformatics analysis of Bacillus genomes uncovers conserved roles of natural products in bacterial physiology.</title>
        <authorList>
            <consortium name="Agbiome Team Llc"/>
            <person name="Bleich R.M."/>
            <person name="Kirk G.J."/>
            <person name="Santa Maria K.C."/>
            <person name="Allen S.E."/>
            <person name="Farag S."/>
            <person name="Shank E.A."/>
            <person name="Bowers A."/>
        </authorList>
    </citation>
    <scope>NUCLEOTIDE SEQUENCE [LARGE SCALE GENOMIC DNA]</scope>
    <source>
        <strain evidence="1 2">AFS003229</strain>
    </source>
</reference>
<evidence type="ECO:0000313" key="1">
    <source>
        <dbReference type="EMBL" id="PEJ25964.1"/>
    </source>
</evidence>
<accession>A0AAX0RWA8</accession>
<organism evidence="1 2">
    <name type="scientific">Peribacillus butanolivorans</name>
    <dbReference type="NCBI Taxonomy" id="421767"/>
    <lineage>
        <taxon>Bacteria</taxon>
        <taxon>Bacillati</taxon>
        <taxon>Bacillota</taxon>
        <taxon>Bacilli</taxon>
        <taxon>Bacillales</taxon>
        <taxon>Bacillaceae</taxon>
        <taxon>Peribacillus</taxon>
    </lineage>
</organism>
<proteinExistence type="predicted"/>
<dbReference type="InterPro" id="IPR012334">
    <property type="entry name" value="Pectin_lyas_fold"/>
</dbReference>
<evidence type="ECO:0000313" key="2">
    <source>
        <dbReference type="Proteomes" id="UP000220106"/>
    </source>
</evidence>
<evidence type="ECO:0008006" key="3">
    <source>
        <dbReference type="Google" id="ProtNLM"/>
    </source>
</evidence>
<dbReference type="Gene3D" id="2.160.20.10">
    <property type="entry name" value="Single-stranded right-handed beta-helix, Pectin lyase-like"/>
    <property type="match status" value="1"/>
</dbReference>
<name>A0AAX0RWA8_9BACI</name>
<protein>
    <recommendedName>
        <fullName evidence="3">Pectate lyase superfamily protein domain-containing protein</fullName>
    </recommendedName>
</protein>
<dbReference type="EMBL" id="NUEQ01000112">
    <property type="protein sequence ID" value="PEJ25964.1"/>
    <property type="molecule type" value="Genomic_DNA"/>
</dbReference>
<dbReference type="RefSeq" id="WP_098177845.1">
    <property type="nucleotide sequence ID" value="NZ_NUEQ01000112.1"/>
</dbReference>
<dbReference type="Proteomes" id="UP000220106">
    <property type="component" value="Unassembled WGS sequence"/>
</dbReference>